<feature type="region of interest" description="Disordered" evidence="1">
    <location>
        <begin position="1"/>
        <end position="31"/>
    </location>
</feature>
<dbReference type="Proteomes" id="UP001215503">
    <property type="component" value="Unassembled WGS sequence"/>
</dbReference>
<dbReference type="RefSeq" id="WP_275822292.1">
    <property type="nucleotide sequence ID" value="NZ_JARHUD010000005.1"/>
</dbReference>
<sequence>MSQQRGGHARSHVADGRHWAHTPSPASEGTPSLLFQARTHWLFGEWQRLCQLEAERVAQDAERAAVALLISSAQQQAGDQGKARQWARQAMQWGMAPNMVARLLAAGVHNTLGRMAILREDNGGMSRHFTASLQLAALKDTDSGTLVRARASHEASALGRQLPGLKPPVLPQAPSPSSEDDGFYRAFEDRFRGSREEIKRRVAVYLPFVTAVAERHPGVPALDLGCGRGEWLEVMRDAGILAEGVDEDAGMLSGGQALGLKVSQGDALAHLRDQPDASLISISLIHVVEHIPFDMLRTTVAEAKRVLVPDGVLIMETPNPENFSVGSCSFYTDPTHRNPLPPPLLAFLPEYYGFERVKVLRLQENPALHDKPRYELHDFLTGISPDYAVVAQPRQRESNSAAGQEEQEAWSRNYGISLAQLRRADQRHSDDQGQRQ</sequence>
<feature type="compositionally biased region" description="Pro residues" evidence="1">
    <location>
        <begin position="165"/>
        <end position="174"/>
    </location>
</feature>
<evidence type="ECO:0000313" key="2">
    <source>
        <dbReference type="EMBL" id="MDF2096151.1"/>
    </source>
</evidence>
<dbReference type="Pfam" id="PF13489">
    <property type="entry name" value="Methyltransf_23"/>
    <property type="match status" value="1"/>
</dbReference>
<reference evidence="2 3" key="1">
    <citation type="submission" date="2023-03" db="EMBL/GenBank/DDBJ databases">
        <title>Fodinicurvata sp. CAU 1616 isolated from sea sendiment.</title>
        <authorList>
            <person name="Kim W."/>
        </authorList>
    </citation>
    <scope>NUCLEOTIDE SEQUENCE [LARGE SCALE GENOMIC DNA]</scope>
    <source>
        <strain evidence="2 3">CAU 1616</strain>
    </source>
</reference>
<gene>
    <name evidence="2" type="ORF">P2G67_09210</name>
</gene>
<dbReference type="SUPFAM" id="SSF53335">
    <property type="entry name" value="S-adenosyl-L-methionine-dependent methyltransferases"/>
    <property type="match status" value="1"/>
</dbReference>
<keyword evidence="3" id="KW-1185">Reference proteome</keyword>
<dbReference type="CDD" id="cd02440">
    <property type="entry name" value="AdoMet_MTases"/>
    <property type="match status" value="1"/>
</dbReference>
<organism evidence="2 3">
    <name type="scientific">Aquibaculum arenosum</name>
    <dbReference type="NCBI Taxonomy" id="3032591"/>
    <lineage>
        <taxon>Bacteria</taxon>
        <taxon>Pseudomonadati</taxon>
        <taxon>Pseudomonadota</taxon>
        <taxon>Alphaproteobacteria</taxon>
        <taxon>Rhodospirillales</taxon>
        <taxon>Rhodovibrionaceae</taxon>
        <taxon>Aquibaculum</taxon>
    </lineage>
</organism>
<proteinExistence type="predicted"/>
<accession>A0ABT5YMG0</accession>
<keyword evidence="2" id="KW-0489">Methyltransferase</keyword>
<dbReference type="GO" id="GO:0008168">
    <property type="term" value="F:methyltransferase activity"/>
    <property type="evidence" value="ECO:0007669"/>
    <property type="project" value="UniProtKB-KW"/>
</dbReference>
<protein>
    <submittedName>
        <fullName evidence="2">Class I SAM-dependent methyltransferase</fullName>
    </submittedName>
</protein>
<feature type="region of interest" description="Disordered" evidence="1">
    <location>
        <begin position="157"/>
        <end position="182"/>
    </location>
</feature>
<name>A0ABT5YMG0_9PROT</name>
<dbReference type="InterPro" id="IPR029063">
    <property type="entry name" value="SAM-dependent_MTases_sf"/>
</dbReference>
<dbReference type="GO" id="GO:0032259">
    <property type="term" value="P:methylation"/>
    <property type="evidence" value="ECO:0007669"/>
    <property type="project" value="UniProtKB-KW"/>
</dbReference>
<dbReference type="Gene3D" id="3.40.50.150">
    <property type="entry name" value="Vaccinia Virus protein VP39"/>
    <property type="match status" value="1"/>
</dbReference>
<dbReference type="EMBL" id="JARHUD010000005">
    <property type="protein sequence ID" value="MDF2096151.1"/>
    <property type="molecule type" value="Genomic_DNA"/>
</dbReference>
<evidence type="ECO:0000313" key="3">
    <source>
        <dbReference type="Proteomes" id="UP001215503"/>
    </source>
</evidence>
<evidence type="ECO:0000256" key="1">
    <source>
        <dbReference type="SAM" id="MobiDB-lite"/>
    </source>
</evidence>
<keyword evidence="2" id="KW-0808">Transferase</keyword>
<comment type="caution">
    <text evidence="2">The sequence shown here is derived from an EMBL/GenBank/DDBJ whole genome shotgun (WGS) entry which is preliminary data.</text>
</comment>